<dbReference type="SMART" id="SM00220">
    <property type="entry name" value="S_TKc"/>
    <property type="match status" value="1"/>
</dbReference>
<accession>B3S9G1</accession>
<dbReference type="PANTHER" id="PTHR24356:SF163">
    <property type="entry name" value="3-PHOSPHOINOSITIDE-DEPENDENT PROTEIN KINASE 1-RELATED"/>
    <property type="match status" value="1"/>
</dbReference>
<dbReference type="PhylomeDB" id="B3S9G1"/>
<keyword evidence="4 12" id="KW-0723">Serine/threonine-protein kinase</keyword>
<dbReference type="OMA" id="QYRVPDN"/>
<dbReference type="CDD" id="cd05581">
    <property type="entry name" value="STKc_PDK1"/>
    <property type="match status" value="1"/>
</dbReference>
<dbReference type="EC" id="2.7.11.1" evidence="2"/>
<name>B3S9G1_TRIAD</name>
<evidence type="ECO:0000256" key="9">
    <source>
        <dbReference type="ARBA" id="ARBA00047899"/>
    </source>
</evidence>
<keyword evidence="6 11" id="KW-0547">Nucleotide-binding</keyword>
<dbReference type="Proteomes" id="UP000009022">
    <property type="component" value="Unassembled WGS sequence"/>
</dbReference>
<protein>
    <recommendedName>
        <fullName evidence="3">3-phosphoinositide-dependent protein kinase 1</fullName>
        <ecNumber evidence="2">2.7.11.1</ecNumber>
    </recommendedName>
</protein>
<dbReference type="InterPro" id="IPR017441">
    <property type="entry name" value="Protein_kinase_ATP_BS"/>
</dbReference>
<reference evidence="14 15" key="1">
    <citation type="journal article" date="2008" name="Nature">
        <title>The Trichoplax genome and the nature of placozoans.</title>
        <authorList>
            <person name="Srivastava M."/>
            <person name="Begovic E."/>
            <person name="Chapman J."/>
            <person name="Putnam N.H."/>
            <person name="Hellsten U."/>
            <person name="Kawashima T."/>
            <person name="Kuo A."/>
            <person name="Mitros T."/>
            <person name="Salamov A."/>
            <person name="Carpenter M.L."/>
            <person name="Signorovitch A.Y."/>
            <person name="Moreno M.A."/>
            <person name="Kamm K."/>
            <person name="Grimwood J."/>
            <person name="Schmutz J."/>
            <person name="Shapiro H."/>
            <person name="Grigoriev I.V."/>
            <person name="Buss L.W."/>
            <person name="Schierwater B."/>
            <person name="Dellaporta S.L."/>
            <person name="Rokhsar D.S."/>
        </authorList>
    </citation>
    <scope>NUCLEOTIDE SEQUENCE [LARGE SCALE GENOMIC DNA]</scope>
    <source>
        <strain evidence="14 15">Grell-BS-1999</strain>
    </source>
</reference>
<dbReference type="Gene3D" id="3.30.200.20">
    <property type="entry name" value="Phosphorylase Kinase, domain 1"/>
    <property type="match status" value="1"/>
</dbReference>
<gene>
    <name evidence="14" type="ORF">TRIADDRAFT_31577</name>
</gene>
<dbReference type="KEGG" id="tad:TRIADDRAFT_31577"/>
<dbReference type="PANTHER" id="PTHR24356">
    <property type="entry name" value="SERINE/THREONINE-PROTEIN KINASE"/>
    <property type="match status" value="1"/>
</dbReference>
<organism evidence="14 15">
    <name type="scientific">Trichoplax adhaerens</name>
    <name type="common">Trichoplax reptans</name>
    <dbReference type="NCBI Taxonomy" id="10228"/>
    <lineage>
        <taxon>Eukaryota</taxon>
        <taxon>Metazoa</taxon>
        <taxon>Placozoa</taxon>
        <taxon>Uniplacotomia</taxon>
        <taxon>Trichoplacea</taxon>
        <taxon>Trichoplacidae</taxon>
        <taxon>Trichoplax</taxon>
    </lineage>
</organism>
<dbReference type="HOGENOM" id="CLU_000288_63_9_1"/>
<dbReference type="PROSITE" id="PS00107">
    <property type="entry name" value="PROTEIN_KINASE_ATP"/>
    <property type="match status" value="1"/>
</dbReference>
<comment type="similarity">
    <text evidence="1">Belongs to the protein kinase superfamily. AGC Ser/Thr protein kinase family. PDPK1 subfamily.</text>
</comment>
<evidence type="ECO:0000256" key="2">
    <source>
        <dbReference type="ARBA" id="ARBA00012513"/>
    </source>
</evidence>
<dbReference type="Gene3D" id="1.10.510.10">
    <property type="entry name" value="Transferase(Phosphotransferase) domain 1"/>
    <property type="match status" value="1"/>
</dbReference>
<evidence type="ECO:0000256" key="10">
    <source>
        <dbReference type="ARBA" id="ARBA00048679"/>
    </source>
</evidence>
<evidence type="ECO:0000313" key="14">
    <source>
        <dbReference type="EMBL" id="EDV20694.1"/>
    </source>
</evidence>
<feature type="domain" description="Protein kinase" evidence="13">
    <location>
        <begin position="12"/>
        <end position="270"/>
    </location>
</feature>
<dbReference type="PROSITE" id="PS00108">
    <property type="entry name" value="PROTEIN_KINASE_ST"/>
    <property type="match status" value="1"/>
</dbReference>
<dbReference type="InterPro" id="IPR011009">
    <property type="entry name" value="Kinase-like_dom_sf"/>
</dbReference>
<dbReference type="Pfam" id="PF00069">
    <property type="entry name" value="Pkinase"/>
    <property type="match status" value="1"/>
</dbReference>
<evidence type="ECO:0000256" key="8">
    <source>
        <dbReference type="ARBA" id="ARBA00022840"/>
    </source>
</evidence>
<evidence type="ECO:0000256" key="6">
    <source>
        <dbReference type="ARBA" id="ARBA00022741"/>
    </source>
</evidence>
<dbReference type="GO" id="GO:0004674">
    <property type="term" value="F:protein serine/threonine kinase activity"/>
    <property type="evidence" value="ECO:0000318"/>
    <property type="project" value="GO_Central"/>
</dbReference>
<evidence type="ECO:0000256" key="4">
    <source>
        <dbReference type="ARBA" id="ARBA00022527"/>
    </source>
</evidence>
<feature type="non-terminal residue" evidence="14">
    <location>
        <position position="1"/>
    </location>
</feature>
<evidence type="ECO:0000256" key="5">
    <source>
        <dbReference type="ARBA" id="ARBA00022679"/>
    </source>
</evidence>
<dbReference type="RefSeq" id="XP_002116894.1">
    <property type="nucleotide sequence ID" value="XM_002116858.1"/>
</dbReference>
<dbReference type="InterPro" id="IPR050236">
    <property type="entry name" value="Ser_Thr_kinase_AGC"/>
</dbReference>
<dbReference type="STRING" id="10228.B3S9G1"/>
<dbReference type="PROSITE" id="PS50011">
    <property type="entry name" value="PROTEIN_KINASE_DOM"/>
    <property type="match status" value="1"/>
</dbReference>
<evidence type="ECO:0000256" key="1">
    <source>
        <dbReference type="ARBA" id="ARBA00010006"/>
    </source>
</evidence>
<dbReference type="InParanoid" id="B3S9G1"/>
<proteinExistence type="inferred from homology"/>
<dbReference type="EMBL" id="DS985258">
    <property type="protein sequence ID" value="EDV20694.1"/>
    <property type="molecule type" value="Genomic_DNA"/>
</dbReference>
<keyword evidence="15" id="KW-1185">Reference proteome</keyword>
<evidence type="ECO:0000256" key="12">
    <source>
        <dbReference type="RuleBase" id="RU000304"/>
    </source>
</evidence>
<dbReference type="FunFam" id="3.30.200.20:FF:000191">
    <property type="entry name" value="3-phosphoinositide-dependent protein kinase 2-like"/>
    <property type="match status" value="1"/>
</dbReference>
<feature type="binding site" evidence="11">
    <location>
        <position position="50"/>
    </location>
    <ligand>
        <name>ATP</name>
        <dbReference type="ChEBI" id="CHEBI:30616"/>
    </ligand>
</feature>
<dbReference type="eggNOG" id="KOG0592">
    <property type="taxonomic scope" value="Eukaryota"/>
</dbReference>
<dbReference type="SUPFAM" id="SSF56112">
    <property type="entry name" value="Protein kinase-like (PK-like)"/>
    <property type="match status" value="1"/>
</dbReference>
<comment type="catalytic activity">
    <reaction evidence="10">
        <text>L-seryl-[protein] + ATP = O-phospho-L-seryl-[protein] + ADP + H(+)</text>
        <dbReference type="Rhea" id="RHEA:17989"/>
        <dbReference type="Rhea" id="RHEA-COMP:9863"/>
        <dbReference type="Rhea" id="RHEA-COMP:11604"/>
        <dbReference type="ChEBI" id="CHEBI:15378"/>
        <dbReference type="ChEBI" id="CHEBI:29999"/>
        <dbReference type="ChEBI" id="CHEBI:30616"/>
        <dbReference type="ChEBI" id="CHEBI:83421"/>
        <dbReference type="ChEBI" id="CHEBI:456216"/>
        <dbReference type="EC" id="2.7.11.1"/>
    </reaction>
</comment>
<evidence type="ECO:0000259" key="13">
    <source>
        <dbReference type="PROSITE" id="PS50011"/>
    </source>
</evidence>
<sequence>KPIPGKKKAEDFEFGKLIGEGSYSTVVLARDKKSHKEYAVKILEKRLIIKEHKVKYVSREKEVFSRLNHPFFVRLYFTFQDKERLYFVLSFAKNGELLNYINKLGSFDEYATRFYAAEITSALEYLHDQGIIHRDLKPENILLDNNMHIQITDFGTAFVEGDDNARAQSFVGTAQYVSPELLTAKSAFKSSDLWALGCIIYQFAAGLPPFRATNEYQIFQKIINLEYNFPDGFDPTTKELVECLLVKDPKQRLGCPEMGGYSKLKAHTFYEDIPWEKLADLEPPKLAPFLPAKSKSQEDLRGDDDDDFDERMLAQFGLSDKERNKEFGLLSNINKEDRKRKLDKQQKDSKWHRFVENNLILKMGLVDKRKGLFARRRQLLLTEGPHLYYVDPQAMVLKGEIPWSRELRPEAKNFKTFFVHTPNRTYYLEDPNGYAIDWVNKIEDVHKDIYQRSASDSVAEFV</sequence>
<evidence type="ECO:0000313" key="15">
    <source>
        <dbReference type="Proteomes" id="UP000009022"/>
    </source>
</evidence>
<dbReference type="GeneID" id="6758057"/>
<dbReference type="FunFam" id="1.10.510.10:FF:000163">
    <property type="entry name" value="3-phosphoinositide-dependent protein kinase 1"/>
    <property type="match status" value="1"/>
</dbReference>
<evidence type="ECO:0000256" key="7">
    <source>
        <dbReference type="ARBA" id="ARBA00022777"/>
    </source>
</evidence>
<dbReference type="CDD" id="cd01262">
    <property type="entry name" value="PH_PDK1"/>
    <property type="match status" value="1"/>
</dbReference>
<keyword evidence="5" id="KW-0808">Transferase</keyword>
<evidence type="ECO:0000256" key="3">
    <source>
        <dbReference type="ARBA" id="ARBA00018538"/>
    </source>
</evidence>
<dbReference type="CTD" id="6758057"/>
<dbReference type="InterPro" id="IPR011993">
    <property type="entry name" value="PH-like_dom_sf"/>
</dbReference>
<dbReference type="OrthoDB" id="347657at2759"/>
<dbReference type="FunFam" id="2.30.29.30:FF:000126">
    <property type="entry name" value="3-phosphoinositide dependent protein kinase 1"/>
    <property type="match status" value="1"/>
</dbReference>
<dbReference type="GO" id="GO:0035556">
    <property type="term" value="P:intracellular signal transduction"/>
    <property type="evidence" value="ECO:0000318"/>
    <property type="project" value="GO_Central"/>
</dbReference>
<keyword evidence="7" id="KW-0418">Kinase</keyword>
<dbReference type="GO" id="GO:0005524">
    <property type="term" value="F:ATP binding"/>
    <property type="evidence" value="ECO:0007669"/>
    <property type="project" value="UniProtKB-UniRule"/>
</dbReference>
<dbReference type="InterPro" id="IPR008271">
    <property type="entry name" value="Ser/Thr_kinase_AS"/>
</dbReference>
<keyword evidence="8 11" id="KW-0067">ATP-binding</keyword>
<dbReference type="InterPro" id="IPR000719">
    <property type="entry name" value="Prot_kinase_dom"/>
</dbReference>
<dbReference type="InterPro" id="IPR039046">
    <property type="entry name" value="PDPK1"/>
</dbReference>
<dbReference type="Pfam" id="PF14593">
    <property type="entry name" value="PH_3"/>
    <property type="match status" value="1"/>
</dbReference>
<dbReference type="AlphaFoldDB" id="B3S9G1"/>
<evidence type="ECO:0000256" key="11">
    <source>
        <dbReference type="PROSITE-ProRule" id="PRU10141"/>
    </source>
</evidence>
<dbReference type="SUPFAM" id="SSF50729">
    <property type="entry name" value="PH domain-like"/>
    <property type="match status" value="1"/>
</dbReference>
<dbReference type="FunCoup" id="B3S9G1">
    <property type="interactions" value="1885"/>
</dbReference>
<comment type="catalytic activity">
    <reaction evidence="9">
        <text>L-threonyl-[protein] + ATP = O-phospho-L-threonyl-[protein] + ADP + H(+)</text>
        <dbReference type="Rhea" id="RHEA:46608"/>
        <dbReference type="Rhea" id="RHEA-COMP:11060"/>
        <dbReference type="Rhea" id="RHEA-COMP:11605"/>
        <dbReference type="ChEBI" id="CHEBI:15378"/>
        <dbReference type="ChEBI" id="CHEBI:30013"/>
        <dbReference type="ChEBI" id="CHEBI:30616"/>
        <dbReference type="ChEBI" id="CHEBI:61977"/>
        <dbReference type="ChEBI" id="CHEBI:456216"/>
        <dbReference type="EC" id="2.7.11.1"/>
    </reaction>
</comment>
<dbReference type="Gene3D" id="2.30.29.30">
    <property type="entry name" value="Pleckstrin-homology domain (PH domain)/Phosphotyrosine-binding domain (PTB)"/>
    <property type="match status" value="1"/>
</dbReference>
<dbReference type="InterPro" id="IPR033931">
    <property type="entry name" value="PDK1-typ_PH"/>
</dbReference>